<evidence type="ECO:0000313" key="2">
    <source>
        <dbReference type="Proteomes" id="UP001168972"/>
    </source>
</evidence>
<reference evidence="1" key="2">
    <citation type="submission" date="2023-03" db="EMBL/GenBank/DDBJ databases">
        <authorList>
            <person name="Inwood S.N."/>
            <person name="Skelly J.G."/>
            <person name="Guhlin J."/>
            <person name="Harrop T.W.R."/>
            <person name="Goldson S.G."/>
            <person name="Dearden P.K."/>
        </authorList>
    </citation>
    <scope>NUCLEOTIDE SEQUENCE</scope>
    <source>
        <strain evidence="1">Lincoln</strain>
        <tissue evidence="1">Whole body</tissue>
    </source>
</reference>
<proteinExistence type="predicted"/>
<gene>
    <name evidence="1" type="ORF">PV327_008750</name>
</gene>
<sequence>MSNQPKCEQQSEVCKCDKLPKSINHFQLELGDDCVDDYDNNYSSDYDSDKRYDEDDNYNSEQDEVKLDNGCLLIDDQFMNQPQIKKKSSLKTELAQWVNVCGVMHDATSKLLKILKNCNVQEIDNLPLDSRTLLNTPELPVKIREVAPDHHFSIHKSLLNCYDAYDKARDFEIDFQNGQYTNKNQFNSNRYHLKPKNGNDKRNEDGIYLKFSFPMASTHLHNSDMILHNESEHCSASQQSCQSTLEGDIDQ</sequence>
<evidence type="ECO:0000313" key="1">
    <source>
        <dbReference type="EMBL" id="KAK0174963.1"/>
    </source>
</evidence>
<name>A0AA39FSP1_MICHY</name>
<comment type="caution">
    <text evidence="1">The sequence shown here is derived from an EMBL/GenBank/DDBJ whole genome shotgun (WGS) entry which is preliminary data.</text>
</comment>
<protein>
    <submittedName>
        <fullName evidence="1">Uncharacterized protein</fullName>
    </submittedName>
</protein>
<dbReference type="Proteomes" id="UP001168972">
    <property type="component" value="Unassembled WGS sequence"/>
</dbReference>
<accession>A0AA39FSP1</accession>
<dbReference type="AlphaFoldDB" id="A0AA39FSP1"/>
<keyword evidence="2" id="KW-1185">Reference proteome</keyword>
<reference evidence="1" key="1">
    <citation type="journal article" date="2023" name="bioRxiv">
        <title>Scaffold-level genome assemblies of two parasitoid biocontrol wasps reveal the parthenogenesis mechanism and an associated novel virus.</title>
        <authorList>
            <person name="Inwood S."/>
            <person name="Skelly J."/>
            <person name="Guhlin J."/>
            <person name="Harrop T."/>
            <person name="Goldson S."/>
            <person name="Dearden P."/>
        </authorList>
    </citation>
    <scope>NUCLEOTIDE SEQUENCE</scope>
    <source>
        <strain evidence="1">Lincoln</strain>
        <tissue evidence="1">Whole body</tissue>
    </source>
</reference>
<dbReference type="EMBL" id="JAQQBR010000005">
    <property type="protein sequence ID" value="KAK0174963.1"/>
    <property type="molecule type" value="Genomic_DNA"/>
</dbReference>
<organism evidence="1 2">
    <name type="scientific">Microctonus hyperodae</name>
    <name type="common">Parasitoid wasp</name>
    <dbReference type="NCBI Taxonomy" id="165561"/>
    <lineage>
        <taxon>Eukaryota</taxon>
        <taxon>Metazoa</taxon>
        <taxon>Ecdysozoa</taxon>
        <taxon>Arthropoda</taxon>
        <taxon>Hexapoda</taxon>
        <taxon>Insecta</taxon>
        <taxon>Pterygota</taxon>
        <taxon>Neoptera</taxon>
        <taxon>Endopterygota</taxon>
        <taxon>Hymenoptera</taxon>
        <taxon>Apocrita</taxon>
        <taxon>Ichneumonoidea</taxon>
        <taxon>Braconidae</taxon>
        <taxon>Euphorinae</taxon>
        <taxon>Microctonus</taxon>
    </lineage>
</organism>